<feature type="transmembrane region" description="Helical" evidence="1">
    <location>
        <begin position="45"/>
        <end position="63"/>
    </location>
</feature>
<evidence type="ECO:0000313" key="4">
    <source>
        <dbReference type="Proteomes" id="UP001321804"/>
    </source>
</evidence>
<feature type="transmembrane region" description="Helical" evidence="1">
    <location>
        <begin position="182"/>
        <end position="202"/>
    </location>
</feature>
<dbReference type="EMBL" id="AP026801">
    <property type="protein sequence ID" value="BDR56167.1"/>
    <property type="molecule type" value="Genomic_DNA"/>
</dbReference>
<dbReference type="InterPro" id="IPR002656">
    <property type="entry name" value="Acyl_transf_3_dom"/>
</dbReference>
<feature type="transmembrane region" description="Helical" evidence="1">
    <location>
        <begin position="20"/>
        <end position="39"/>
    </location>
</feature>
<dbReference type="KEGG" id="xak:KIMC2_07290"/>
<keyword evidence="1" id="KW-0472">Membrane</keyword>
<dbReference type="AlphaFoldDB" id="A0AAU9CQF4"/>
<feature type="domain" description="Acyltransferase 3" evidence="2">
    <location>
        <begin position="2"/>
        <end position="199"/>
    </location>
</feature>
<dbReference type="Proteomes" id="UP001321804">
    <property type="component" value="Chromosome"/>
</dbReference>
<feature type="transmembrane region" description="Helical" evidence="1">
    <location>
        <begin position="75"/>
        <end position="94"/>
    </location>
</feature>
<dbReference type="Pfam" id="PF01757">
    <property type="entry name" value="Acyl_transf_3"/>
    <property type="match status" value="1"/>
</dbReference>
<evidence type="ECO:0000256" key="1">
    <source>
        <dbReference type="SAM" id="Phobius"/>
    </source>
</evidence>
<keyword evidence="4" id="KW-1185">Reference proteome</keyword>
<evidence type="ECO:0000313" key="3">
    <source>
        <dbReference type="EMBL" id="BDR56167.1"/>
    </source>
</evidence>
<reference evidence="3 4" key="1">
    <citation type="journal article" date="2023" name="Microbiol. Spectr.">
        <title>Symbiosis of Carpenter Bees with Uncharacterized Lactic Acid Bacteria Showing NAD Auxotrophy.</title>
        <authorList>
            <person name="Kawasaki S."/>
            <person name="Ozawa K."/>
            <person name="Mori T."/>
            <person name="Yamamoto A."/>
            <person name="Ito M."/>
            <person name="Ohkuma M."/>
            <person name="Sakamoto M."/>
            <person name="Matsutani M."/>
        </authorList>
    </citation>
    <scope>NUCLEOTIDE SEQUENCE [LARGE SCALE GENOMIC DNA]</scope>
    <source>
        <strain evidence="3 4">KimC2</strain>
    </source>
</reference>
<name>A0AAU9CQF4_9LACO</name>
<feature type="transmembrane region" description="Helical" evidence="1">
    <location>
        <begin position="114"/>
        <end position="132"/>
    </location>
</feature>
<sequence>MYILMPYLNTLAEKMALKQYIILLAVLIFVICGPAYLMYYGIPVYGYTDVAVMVLLWFTGAFLRKYEQYINIRSWLLLIFLLVLIAGNFLFHFWGFNIGIEHPKVYTYTMNIGMYNYSFYSYVVAIVVFLLFRNMRLKPNFLVNYAASGVFAVYLIHDNPYISGLIFRNFIHFTKVKELPMVMQQTFTIPAVILFVCLLIEYSRTIMFGKFQNYYINFLAKIIGKLDLIFTKILARVFKRRKTD</sequence>
<protein>
    <recommendedName>
        <fullName evidence="2">Acyltransferase 3 domain-containing protein</fullName>
    </recommendedName>
</protein>
<organism evidence="3 4">
    <name type="scientific">Xylocopilactobacillus apis</name>
    <dbReference type="NCBI Taxonomy" id="2932183"/>
    <lineage>
        <taxon>Bacteria</taxon>
        <taxon>Bacillati</taxon>
        <taxon>Bacillota</taxon>
        <taxon>Bacilli</taxon>
        <taxon>Lactobacillales</taxon>
        <taxon>Lactobacillaceae</taxon>
        <taxon>Xylocopilactobacillus</taxon>
    </lineage>
</organism>
<keyword evidence="1" id="KW-1133">Transmembrane helix</keyword>
<evidence type="ECO:0000259" key="2">
    <source>
        <dbReference type="Pfam" id="PF01757"/>
    </source>
</evidence>
<keyword evidence="1" id="KW-0812">Transmembrane</keyword>
<gene>
    <name evidence="3" type="ORF">KIMC2_07290</name>
</gene>
<proteinExistence type="predicted"/>
<accession>A0AAU9CQF4</accession>
<feature type="transmembrane region" description="Helical" evidence="1">
    <location>
        <begin position="141"/>
        <end position="162"/>
    </location>
</feature>
<dbReference type="GO" id="GO:0016747">
    <property type="term" value="F:acyltransferase activity, transferring groups other than amino-acyl groups"/>
    <property type="evidence" value="ECO:0007669"/>
    <property type="project" value="InterPro"/>
</dbReference>